<keyword evidence="4" id="KW-0804">Transcription</keyword>
<keyword evidence="8" id="KW-1185">Reference proteome</keyword>
<keyword evidence="3 5" id="KW-0238">DNA-binding</keyword>
<dbReference type="Pfam" id="PF03704">
    <property type="entry name" value="BTAD"/>
    <property type="match status" value="1"/>
</dbReference>
<dbReference type="InterPro" id="IPR016032">
    <property type="entry name" value="Sig_transdc_resp-reg_C-effctor"/>
</dbReference>
<dbReference type="PROSITE" id="PS51755">
    <property type="entry name" value="OMPR_PHOB"/>
    <property type="match status" value="1"/>
</dbReference>
<dbReference type="SUPFAM" id="SSF46894">
    <property type="entry name" value="C-terminal effector domain of the bipartite response regulators"/>
    <property type="match status" value="1"/>
</dbReference>
<dbReference type="InterPro" id="IPR005158">
    <property type="entry name" value="BTAD"/>
</dbReference>
<evidence type="ECO:0000313" key="7">
    <source>
        <dbReference type="EMBL" id="GAA4264045.1"/>
    </source>
</evidence>
<dbReference type="SMART" id="SM00862">
    <property type="entry name" value="Trans_reg_C"/>
    <property type="match status" value="1"/>
</dbReference>
<dbReference type="SUPFAM" id="SSF48452">
    <property type="entry name" value="TPR-like"/>
    <property type="match status" value="1"/>
</dbReference>
<comment type="caution">
    <text evidence="7">The sequence shown here is derived from an EMBL/GenBank/DDBJ whole genome shotgun (WGS) entry which is preliminary data.</text>
</comment>
<feature type="DNA-binding region" description="OmpR/PhoB-type" evidence="5">
    <location>
        <begin position="1"/>
        <end position="99"/>
    </location>
</feature>
<evidence type="ECO:0000256" key="1">
    <source>
        <dbReference type="ARBA" id="ARBA00005820"/>
    </source>
</evidence>
<protein>
    <recommendedName>
        <fullName evidence="6">OmpR/PhoB-type domain-containing protein</fullName>
    </recommendedName>
</protein>
<dbReference type="Gene3D" id="3.40.50.300">
    <property type="entry name" value="P-loop containing nucleotide triphosphate hydrolases"/>
    <property type="match status" value="1"/>
</dbReference>
<dbReference type="InterPro" id="IPR011990">
    <property type="entry name" value="TPR-like_helical_dom_sf"/>
</dbReference>
<evidence type="ECO:0000256" key="5">
    <source>
        <dbReference type="PROSITE-ProRule" id="PRU01091"/>
    </source>
</evidence>
<dbReference type="InterPro" id="IPR036388">
    <property type="entry name" value="WH-like_DNA-bd_sf"/>
</dbReference>
<evidence type="ECO:0000256" key="4">
    <source>
        <dbReference type="ARBA" id="ARBA00023163"/>
    </source>
</evidence>
<evidence type="ECO:0000313" key="8">
    <source>
        <dbReference type="Proteomes" id="UP001500620"/>
    </source>
</evidence>
<keyword evidence="2" id="KW-0805">Transcription regulation</keyword>
<evidence type="ECO:0000256" key="2">
    <source>
        <dbReference type="ARBA" id="ARBA00023015"/>
    </source>
</evidence>
<dbReference type="Gene3D" id="1.25.40.10">
    <property type="entry name" value="Tetratricopeptide repeat domain"/>
    <property type="match status" value="1"/>
</dbReference>
<dbReference type="PANTHER" id="PTHR35807">
    <property type="entry name" value="TRANSCRIPTIONAL REGULATOR REDD-RELATED"/>
    <property type="match status" value="1"/>
</dbReference>
<comment type="similarity">
    <text evidence="1">Belongs to the AfsR/DnrI/RedD regulatory family.</text>
</comment>
<dbReference type="InterPro" id="IPR027417">
    <property type="entry name" value="P-loop_NTPase"/>
</dbReference>
<dbReference type="InterPro" id="IPR051677">
    <property type="entry name" value="AfsR-DnrI-RedD_regulator"/>
</dbReference>
<dbReference type="Pfam" id="PF13191">
    <property type="entry name" value="AAA_16"/>
    <property type="match status" value="1"/>
</dbReference>
<accession>A0ABP8DVH9</accession>
<reference evidence="8" key="1">
    <citation type="journal article" date="2019" name="Int. J. Syst. Evol. Microbiol.">
        <title>The Global Catalogue of Microorganisms (GCM) 10K type strain sequencing project: providing services to taxonomists for standard genome sequencing and annotation.</title>
        <authorList>
            <consortium name="The Broad Institute Genomics Platform"/>
            <consortium name="The Broad Institute Genome Sequencing Center for Infectious Disease"/>
            <person name="Wu L."/>
            <person name="Ma J."/>
        </authorList>
    </citation>
    <scope>NUCLEOTIDE SEQUENCE [LARGE SCALE GENOMIC DNA]</scope>
    <source>
        <strain evidence="8">JCM 17441</strain>
    </source>
</reference>
<dbReference type="Proteomes" id="UP001500620">
    <property type="component" value="Unassembled WGS sequence"/>
</dbReference>
<organism evidence="7 8">
    <name type="scientific">Dactylosporangium darangshiense</name>
    <dbReference type="NCBI Taxonomy" id="579108"/>
    <lineage>
        <taxon>Bacteria</taxon>
        <taxon>Bacillati</taxon>
        <taxon>Actinomycetota</taxon>
        <taxon>Actinomycetes</taxon>
        <taxon>Micromonosporales</taxon>
        <taxon>Micromonosporaceae</taxon>
        <taxon>Dactylosporangium</taxon>
    </lineage>
</organism>
<dbReference type="SMART" id="SM01043">
    <property type="entry name" value="BTAD"/>
    <property type="match status" value="1"/>
</dbReference>
<name>A0ABP8DVH9_9ACTN</name>
<dbReference type="EMBL" id="BAABAT010000091">
    <property type="protein sequence ID" value="GAA4264045.1"/>
    <property type="molecule type" value="Genomic_DNA"/>
</dbReference>
<dbReference type="InterPro" id="IPR001867">
    <property type="entry name" value="OmpR/PhoB-type_DNA-bd"/>
</dbReference>
<feature type="domain" description="OmpR/PhoB-type" evidence="6">
    <location>
        <begin position="1"/>
        <end position="99"/>
    </location>
</feature>
<sequence>MRVAVLGPLEVVAGAGGEPVDAGTHKQRAVLAALALFRPRAVAVDALVDLLWGERPPPAPLNSLHGYIAGLRRVVEPGRAARGRPSVLVTVAPGYALRLADDDLDAARFAAAVDDAHRRLADPADLPSVPPGLGHAELAEFADRLAGALALWRGTPFIELDDAAPVVAERARLTELRLVATEDLALVRLVLGQHATVAADLGAETRQHPLRERLWALRALALARGGRQAEALDALQQIRRTLAEELGVDPGPSLRATELAVLQQDLGPVFLKEPVVLAGGTLVGRDAEVGALAGLLEEAKAGRTRFALLVGEPGIGKSRLAAEAARLAAAGGIAVLTGRCSEDEGAPPFWPWTRVLRDLAAELGADVLRELAGPDAALLPTGQPGAARGGASVEAERFEIFEAVARVLAAAAARTPLLVLLDDLHWADASSLRLLRHLTDHLGEARIAFVATRRALPEPSGMLAEAGVGLGRRHALRLDLVGLPGDAVAELARAATGRPAPAERVADLRERTGGNPFFVVELLRSAPGVPGAIGDVLARRIARLPEAARQLLRWAAVVGREFDLDALAAAAGADPDDALDDLDPALADGIVVEDAEPGRFRFSHALVRDMVYESQPATRRARRHAAIAAALQDGHPSEAARHWLAAGPSHAGAAWRAAARAAERARALHGHEEAVALLAAARAAQARDRAATAADRYDLLMAHADACQWVGDRDGQLEAIDLACAAADELGDVERLARAAVRTPDGSMWTVRDHPVVHAPAIAALRRVLRGLPSADGDLRCRALLTLAGELYYAAEDAEPLVDEGVAMAGRLGDPDLFAWAAGAAFQAGWRPDGAERRWELTGEALAQPELGGSPARREARARLLTYRAAAAQQTGRIEAMWRATAEARAEAERLRLPFPLLVVNNIETMWRAMQGRFDEVEALLVEQADISSRTLLPARRYFGFVPALVRAWQGRAGEVVAALRPVYEAAPRMAATAYLLLLLHAGNLEEAAEVVDRLPQSPDATSWSAPFDLSVTAYGAFAVSRPALAAEVYRRLAPMAGRVAVAGSAAPIGPVDAYLALAAAASGDATAAERHARDAEALMADWDIPVVAKWFSSTFGHGELRHSE</sequence>
<dbReference type="CDD" id="cd15831">
    <property type="entry name" value="BTAD"/>
    <property type="match status" value="1"/>
</dbReference>
<dbReference type="RefSeq" id="WP_345144348.1">
    <property type="nucleotide sequence ID" value="NZ_BAABAT010000091.1"/>
</dbReference>
<dbReference type="Gene3D" id="1.10.10.10">
    <property type="entry name" value="Winged helix-like DNA-binding domain superfamily/Winged helix DNA-binding domain"/>
    <property type="match status" value="1"/>
</dbReference>
<dbReference type="SUPFAM" id="SSF52540">
    <property type="entry name" value="P-loop containing nucleoside triphosphate hydrolases"/>
    <property type="match status" value="1"/>
</dbReference>
<dbReference type="InterPro" id="IPR041664">
    <property type="entry name" value="AAA_16"/>
</dbReference>
<dbReference type="PANTHER" id="PTHR35807:SF1">
    <property type="entry name" value="TRANSCRIPTIONAL REGULATOR REDD"/>
    <property type="match status" value="1"/>
</dbReference>
<proteinExistence type="inferred from homology"/>
<evidence type="ECO:0000259" key="6">
    <source>
        <dbReference type="PROSITE" id="PS51755"/>
    </source>
</evidence>
<gene>
    <name evidence="7" type="ORF">GCM10022255_114080</name>
</gene>
<evidence type="ECO:0000256" key="3">
    <source>
        <dbReference type="ARBA" id="ARBA00023125"/>
    </source>
</evidence>